<dbReference type="InterPro" id="IPR001138">
    <property type="entry name" value="Zn2Cys6_DnaBD"/>
</dbReference>
<evidence type="ECO:0000313" key="8">
    <source>
        <dbReference type="EMBL" id="OKL57679.1"/>
    </source>
</evidence>
<dbReference type="Gene3D" id="4.10.240.10">
    <property type="entry name" value="Zn(2)-C6 fungal-type DNA-binding domain"/>
    <property type="match status" value="1"/>
</dbReference>
<name>A0A225APZ7_TALAT</name>
<dbReference type="InterPro" id="IPR007219">
    <property type="entry name" value="XnlR_reg_dom"/>
</dbReference>
<keyword evidence="6" id="KW-0539">Nucleus</keyword>
<evidence type="ECO:0000256" key="5">
    <source>
        <dbReference type="ARBA" id="ARBA00023163"/>
    </source>
</evidence>
<evidence type="ECO:0000256" key="6">
    <source>
        <dbReference type="ARBA" id="ARBA00023242"/>
    </source>
</evidence>
<evidence type="ECO:0000256" key="4">
    <source>
        <dbReference type="ARBA" id="ARBA00023125"/>
    </source>
</evidence>
<evidence type="ECO:0000313" key="9">
    <source>
        <dbReference type="Proteomes" id="UP000214365"/>
    </source>
</evidence>
<dbReference type="GeneID" id="31006953"/>
<proteinExistence type="predicted"/>
<dbReference type="GO" id="GO:0003677">
    <property type="term" value="F:DNA binding"/>
    <property type="evidence" value="ECO:0007669"/>
    <property type="project" value="UniProtKB-KW"/>
</dbReference>
<evidence type="ECO:0000256" key="2">
    <source>
        <dbReference type="ARBA" id="ARBA00022723"/>
    </source>
</evidence>
<dbReference type="Pfam" id="PF04082">
    <property type="entry name" value="Fungal_trans"/>
    <property type="match status" value="1"/>
</dbReference>
<dbReference type="Proteomes" id="UP000214365">
    <property type="component" value="Unassembled WGS sequence"/>
</dbReference>
<dbReference type="GO" id="GO:0000981">
    <property type="term" value="F:DNA-binding transcription factor activity, RNA polymerase II-specific"/>
    <property type="evidence" value="ECO:0007669"/>
    <property type="project" value="InterPro"/>
</dbReference>
<evidence type="ECO:0000256" key="1">
    <source>
        <dbReference type="ARBA" id="ARBA00004123"/>
    </source>
</evidence>
<dbReference type="PANTHER" id="PTHR47338">
    <property type="entry name" value="ZN(II)2CYS6 TRANSCRIPTION FACTOR (EUROFUNG)-RELATED"/>
    <property type="match status" value="1"/>
</dbReference>
<dbReference type="GO" id="GO:0006351">
    <property type="term" value="P:DNA-templated transcription"/>
    <property type="evidence" value="ECO:0007669"/>
    <property type="project" value="InterPro"/>
</dbReference>
<protein>
    <recommendedName>
        <fullName evidence="7">Zn(2)-C6 fungal-type domain-containing protein</fullName>
    </recommendedName>
</protein>
<feature type="domain" description="Zn(2)-C6 fungal-type" evidence="7">
    <location>
        <begin position="13"/>
        <end position="43"/>
    </location>
</feature>
<dbReference type="EMBL" id="LFMY01000011">
    <property type="protein sequence ID" value="OKL57679.1"/>
    <property type="molecule type" value="Genomic_DNA"/>
</dbReference>
<gene>
    <name evidence="8" type="ORF">UA08_07197</name>
</gene>
<accession>A0A225APZ7</accession>
<keyword evidence="9" id="KW-1185">Reference proteome</keyword>
<dbReference type="GO" id="GO:0008270">
    <property type="term" value="F:zinc ion binding"/>
    <property type="evidence" value="ECO:0007669"/>
    <property type="project" value="InterPro"/>
</dbReference>
<dbReference type="InterPro" id="IPR050815">
    <property type="entry name" value="TF_fung"/>
</dbReference>
<evidence type="ECO:0000256" key="3">
    <source>
        <dbReference type="ARBA" id="ARBA00023015"/>
    </source>
</evidence>
<dbReference type="OrthoDB" id="270167at2759"/>
<comment type="caution">
    <text evidence="8">The sequence shown here is derived from an EMBL/GenBank/DDBJ whole genome shotgun (WGS) entry which is preliminary data.</text>
</comment>
<keyword evidence="4" id="KW-0238">DNA-binding</keyword>
<dbReference type="GO" id="GO:0005634">
    <property type="term" value="C:nucleus"/>
    <property type="evidence" value="ECO:0007669"/>
    <property type="project" value="UniProtKB-SubCell"/>
</dbReference>
<dbReference type="CDD" id="cd12148">
    <property type="entry name" value="fungal_TF_MHR"/>
    <property type="match status" value="1"/>
</dbReference>
<dbReference type="AlphaFoldDB" id="A0A225APZ7"/>
<dbReference type="Pfam" id="PF00172">
    <property type="entry name" value="Zn_clus"/>
    <property type="match status" value="1"/>
</dbReference>
<dbReference type="InterPro" id="IPR036864">
    <property type="entry name" value="Zn2-C6_fun-type_DNA-bd_sf"/>
</dbReference>
<keyword evidence="5" id="KW-0804">Transcription</keyword>
<dbReference type="PANTHER" id="PTHR47338:SF20">
    <property type="entry name" value="ZN(II)2CYS6 TRANSCRIPTION FACTOR (EUROFUNG)"/>
    <property type="match status" value="1"/>
</dbReference>
<evidence type="ECO:0000259" key="7">
    <source>
        <dbReference type="PROSITE" id="PS50048"/>
    </source>
</evidence>
<dbReference type="STRING" id="1441469.A0A225APZ7"/>
<dbReference type="PROSITE" id="PS50048">
    <property type="entry name" value="ZN2_CY6_FUNGAL_2"/>
    <property type="match status" value="1"/>
</dbReference>
<dbReference type="SUPFAM" id="SSF57701">
    <property type="entry name" value="Zn2/Cys6 DNA-binding domain"/>
    <property type="match status" value="1"/>
</dbReference>
<keyword evidence="3" id="KW-0805">Transcription regulation</keyword>
<sequence length="397" mass="44599">MARDGSLTQAAKVCRSCKIRKRKCNKAIPKCSSCSRRNLSRQYDLETDILDINNNYHNDSQPNNAQSIEYSTILFLDPELFAHGPVELHQTNKYAPPPHILQLLGDTDAKFFTHIHPWMPIISKKRFYEHYLTSPIHSTPEIVLLLLLAIKLITNLPLRNPRTELYHAVKHFHLQVEGSSTLSIQTLQAGVLLALYELGHGIYPAAILGIGACPRYAHAMGKTLSRYSTPMTSHMSKFALLCQAAMLLGQVLQHVSSSLPSNSGNRSENAEVNDDIRIQLDRTLQSILAAALDVDSPDYDQIAFVYRCLSSALLALHAPWLSTSSTNTVRTTRARQVIEQITLRIETNLIEKLCFLGRDPEDLSPWGIFFAYRVCVDRISSSSSPPESESGFWDDWL</sequence>
<dbReference type="RefSeq" id="XP_020117800.1">
    <property type="nucleotide sequence ID" value="XM_020262112.1"/>
</dbReference>
<comment type="subcellular location">
    <subcellularLocation>
        <location evidence="1">Nucleus</location>
    </subcellularLocation>
</comment>
<reference evidence="8 9" key="1">
    <citation type="submission" date="2015-06" db="EMBL/GenBank/DDBJ databases">
        <title>Talaromyces atroroseus IBT 11181 draft genome.</title>
        <authorList>
            <person name="Rasmussen K.B."/>
            <person name="Rasmussen S."/>
            <person name="Petersen B."/>
            <person name="Sicheritz-Ponten T."/>
            <person name="Mortensen U.H."/>
            <person name="Thrane U."/>
        </authorList>
    </citation>
    <scope>NUCLEOTIDE SEQUENCE [LARGE SCALE GENOMIC DNA]</scope>
    <source>
        <strain evidence="8 9">IBT 11181</strain>
    </source>
</reference>
<organism evidence="8 9">
    <name type="scientific">Talaromyces atroroseus</name>
    <dbReference type="NCBI Taxonomy" id="1441469"/>
    <lineage>
        <taxon>Eukaryota</taxon>
        <taxon>Fungi</taxon>
        <taxon>Dikarya</taxon>
        <taxon>Ascomycota</taxon>
        <taxon>Pezizomycotina</taxon>
        <taxon>Eurotiomycetes</taxon>
        <taxon>Eurotiomycetidae</taxon>
        <taxon>Eurotiales</taxon>
        <taxon>Trichocomaceae</taxon>
        <taxon>Talaromyces</taxon>
        <taxon>Talaromyces sect. Trachyspermi</taxon>
    </lineage>
</organism>
<keyword evidence="2" id="KW-0479">Metal-binding</keyword>
<dbReference type="CDD" id="cd00067">
    <property type="entry name" value="GAL4"/>
    <property type="match status" value="1"/>
</dbReference>